<evidence type="ECO:0000313" key="2">
    <source>
        <dbReference type="Proteomes" id="UP000318741"/>
    </source>
</evidence>
<reference evidence="1 2" key="1">
    <citation type="submission" date="2019-02" db="EMBL/GenBank/DDBJ databases">
        <title>Deep-cultivation of Planctomycetes and their phenomic and genomic characterization uncovers novel biology.</title>
        <authorList>
            <person name="Wiegand S."/>
            <person name="Jogler M."/>
            <person name="Boedeker C."/>
            <person name="Pinto D."/>
            <person name="Vollmers J."/>
            <person name="Rivas-Marin E."/>
            <person name="Kohn T."/>
            <person name="Peeters S.H."/>
            <person name="Heuer A."/>
            <person name="Rast P."/>
            <person name="Oberbeckmann S."/>
            <person name="Bunk B."/>
            <person name="Jeske O."/>
            <person name="Meyerdierks A."/>
            <person name="Storesund J.E."/>
            <person name="Kallscheuer N."/>
            <person name="Luecker S."/>
            <person name="Lage O.M."/>
            <person name="Pohl T."/>
            <person name="Merkel B.J."/>
            <person name="Hornburger P."/>
            <person name="Mueller R.-W."/>
            <person name="Bruemmer F."/>
            <person name="Labrenz M."/>
            <person name="Spormann A.M."/>
            <person name="Op den Camp H."/>
            <person name="Overmann J."/>
            <person name="Amann R."/>
            <person name="Jetten M.S.M."/>
            <person name="Mascher T."/>
            <person name="Medema M.H."/>
            <person name="Devos D.P."/>
            <person name="Kaster A.-K."/>
            <person name="Ovreas L."/>
            <person name="Rohde M."/>
            <person name="Galperin M.Y."/>
            <person name="Jogler C."/>
        </authorList>
    </citation>
    <scope>NUCLEOTIDE SEQUENCE [LARGE SCALE GENOMIC DNA]</scope>
    <source>
        <strain evidence="1 2">CA12</strain>
    </source>
</reference>
<dbReference type="EMBL" id="CP036265">
    <property type="protein sequence ID" value="QDT14851.1"/>
    <property type="molecule type" value="Genomic_DNA"/>
</dbReference>
<gene>
    <name evidence="1" type="ORF">CA12_09310</name>
</gene>
<organism evidence="1 2">
    <name type="scientific">Alienimonas californiensis</name>
    <dbReference type="NCBI Taxonomy" id="2527989"/>
    <lineage>
        <taxon>Bacteria</taxon>
        <taxon>Pseudomonadati</taxon>
        <taxon>Planctomycetota</taxon>
        <taxon>Planctomycetia</taxon>
        <taxon>Planctomycetales</taxon>
        <taxon>Planctomycetaceae</taxon>
        <taxon>Alienimonas</taxon>
    </lineage>
</organism>
<name>A0A517P642_9PLAN</name>
<keyword evidence="2" id="KW-1185">Reference proteome</keyword>
<dbReference type="KEGG" id="acaf:CA12_09310"/>
<protein>
    <submittedName>
        <fullName evidence="1">Uncharacterized protein</fullName>
    </submittedName>
</protein>
<accession>A0A517P642</accession>
<sequence length="35" mass="3804">MGNMVVGFATLNYSCLPAKLPIPFFIAYFTNGTGF</sequence>
<dbReference type="AlphaFoldDB" id="A0A517P642"/>
<proteinExistence type="predicted"/>
<dbReference type="Proteomes" id="UP000318741">
    <property type="component" value="Chromosome"/>
</dbReference>
<evidence type="ECO:0000313" key="1">
    <source>
        <dbReference type="EMBL" id="QDT14851.1"/>
    </source>
</evidence>